<dbReference type="InterPro" id="IPR004911">
    <property type="entry name" value="Interferon-induced_GILT"/>
</dbReference>
<evidence type="ECO:0000256" key="2">
    <source>
        <dbReference type="ARBA" id="ARBA00023180"/>
    </source>
</evidence>
<comment type="similarity">
    <text evidence="1">Belongs to the GILT family.</text>
</comment>
<dbReference type="Pfam" id="PF03227">
    <property type="entry name" value="GILT"/>
    <property type="match status" value="1"/>
</dbReference>
<gene>
    <name evidence="4" type="ORF">g.28946</name>
</gene>
<organism evidence="4">
    <name type="scientific">Clastoptera arizonana</name>
    <name type="common">Arizona spittle bug</name>
    <dbReference type="NCBI Taxonomy" id="38151"/>
    <lineage>
        <taxon>Eukaryota</taxon>
        <taxon>Metazoa</taxon>
        <taxon>Ecdysozoa</taxon>
        <taxon>Arthropoda</taxon>
        <taxon>Hexapoda</taxon>
        <taxon>Insecta</taxon>
        <taxon>Pterygota</taxon>
        <taxon>Neoptera</taxon>
        <taxon>Paraneoptera</taxon>
        <taxon>Hemiptera</taxon>
        <taxon>Auchenorrhyncha</taxon>
        <taxon>Cercopoidea</taxon>
        <taxon>Clastopteridae</taxon>
        <taxon>Clastoptera</taxon>
    </lineage>
</organism>
<proteinExistence type="inferred from homology"/>
<dbReference type="AlphaFoldDB" id="A0A1B6C9X2"/>
<reference evidence="4" key="1">
    <citation type="submission" date="2015-12" db="EMBL/GenBank/DDBJ databases">
        <title>De novo transcriptome assembly of four potential Pierce s Disease insect vectors from Arizona vineyards.</title>
        <authorList>
            <person name="Tassone E.E."/>
        </authorList>
    </citation>
    <scope>NUCLEOTIDE SEQUENCE</scope>
</reference>
<dbReference type="PANTHER" id="PTHR13234">
    <property type="entry name" value="GAMMA-INTERFERON INDUCIBLE LYSOSOMAL THIOL REDUCTASE GILT"/>
    <property type="match status" value="1"/>
</dbReference>
<accession>A0A1B6C9X2</accession>
<dbReference type="EMBL" id="GEDC01027223">
    <property type="protein sequence ID" value="JAS10075.1"/>
    <property type="molecule type" value="Transcribed_RNA"/>
</dbReference>
<dbReference type="GO" id="GO:0016671">
    <property type="term" value="F:oxidoreductase activity, acting on a sulfur group of donors, disulfide as acceptor"/>
    <property type="evidence" value="ECO:0007669"/>
    <property type="project" value="InterPro"/>
</dbReference>
<evidence type="ECO:0000256" key="1">
    <source>
        <dbReference type="ARBA" id="ARBA00005679"/>
    </source>
</evidence>
<name>A0A1B6C9X2_9HEMI</name>
<sequence length="242" mass="27669">MITPKILKIRILFTFILLSIIWLTYHFMNNVVPPMALQQEEIVYGIHELNPNQILANEQKLVVTVFYESLCPDSKSFFVNHLLPSFLRAPNLFEIDLVPYGKASTQISSLGEYKFDCQHGTVECEGNKIHACAISKVQDIGTRLKIVTCMIDDNYNPFEVGKKCSEKFGVNWSSIEECANGVEGNLILKHYGDRTLSLKPRASFIPTIMLNKVNINFIIVFIFIKICHFKEVLSIIIDMYIK</sequence>
<protein>
    <recommendedName>
        <fullName evidence="5">Gamma-interferon-inducible lysosomal thiol reductase</fullName>
    </recommendedName>
</protein>
<evidence type="ECO:0008006" key="5">
    <source>
        <dbReference type="Google" id="ProtNLM"/>
    </source>
</evidence>
<keyword evidence="2" id="KW-0325">Glycoprotein</keyword>
<evidence type="ECO:0000256" key="3">
    <source>
        <dbReference type="SAM" id="Phobius"/>
    </source>
</evidence>
<keyword evidence="3" id="KW-1133">Transmembrane helix</keyword>
<keyword evidence="3" id="KW-0812">Transmembrane</keyword>
<keyword evidence="3" id="KW-0472">Membrane</keyword>
<evidence type="ECO:0000313" key="4">
    <source>
        <dbReference type="EMBL" id="JAS10075.1"/>
    </source>
</evidence>
<feature type="transmembrane region" description="Helical" evidence="3">
    <location>
        <begin position="7"/>
        <end position="28"/>
    </location>
</feature>
<dbReference type="PANTHER" id="PTHR13234:SF71">
    <property type="entry name" value="GAMMA-INTERFERON-INDUCIBLE LYSOSOMAL THIOL REDUCTASE-LIKE PROTEIN"/>
    <property type="match status" value="1"/>
</dbReference>